<dbReference type="PANTHER" id="PTHR43651:SF3">
    <property type="entry name" value="1,4-ALPHA-GLUCAN-BRANCHING ENZYME"/>
    <property type="match status" value="1"/>
</dbReference>
<sequence length="674" mass="78153">MKKKIGLIQDDPWLAPYEQDVMQRYQYYLDRLKQIKEEAGSLKKFASADEYFGFNYDKKLKGWWYREWAPAADGLSLIGEFNGWNADLHPMTQDEQGVWGIFVADDSEHPLSDQTLLKVKVQNGFQERDRIPAYIKRTVQDPETHDFKGQIWAPKKAFKWTDQGFDPSVIKNPVIYECHIGMAQEKEGVGTYREFADEVLPRVEKMGYNCLQMMAVQEHPYYGSFGYHVSNFFAASSRFGTPEDLKYLIDQAHKMGIAVIMDAVYSHAVKNIAEGLNDFDGSDNQYFHKGGRGYHGGWDSKLFDYGRTEVMQFLLSSVRYWIEEFHFDGFRFDGVTSMLYHHHGEGVAFDHYDKYFRHMVDWDAICFLQLANELTHEIKPGAITIAEDMSGMPGMCRKVDEGGIGFDYRLGMGIPDYWIKTLKHKADEDWNIHEMWDVLTNRRYKEKTIAYAESHDQALVGDKTLAFWLMDKEMYWHMSKGDEHPIIDRGIALHKMLRLFTAALGGEGYLTFIGNEFGHPEWIDFPREGNDWSYKYARRQWSLVDNQDLKYHYLSDFDGAMVHLLKENNVLNAMPAQQLNMDPINNVVVFERNNLLFVFNFSVSSSVVDYKFFANQTGIFELILDSDAEAYGGHGRCDASVEHHTMLVEEKPQLSLYTPCRSAQVYRKKAEVKA</sequence>
<comment type="similarity">
    <text evidence="3">Belongs to the glycosyl hydrolase 13 family. GlgB subfamily.</text>
</comment>
<dbReference type="InterPro" id="IPR037439">
    <property type="entry name" value="Branching_enzy"/>
</dbReference>
<protein>
    <recommendedName>
        <fullName evidence="4">1,4-alpha-glucan branching enzyme</fullName>
        <ecNumber evidence="4">2.4.1.18</ecNumber>
    </recommendedName>
</protein>
<dbReference type="PIRSF" id="PIRSF000463">
    <property type="entry name" value="GlgB"/>
    <property type="match status" value="1"/>
</dbReference>
<dbReference type="EMBL" id="JAOYOD010000001">
    <property type="protein sequence ID" value="MCV9387606.1"/>
    <property type="molecule type" value="Genomic_DNA"/>
</dbReference>
<evidence type="ECO:0000256" key="1">
    <source>
        <dbReference type="ARBA" id="ARBA00000826"/>
    </source>
</evidence>
<dbReference type="InterPro" id="IPR006048">
    <property type="entry name" value="A-amylase/branching_C"/>
</dbReference>
<dbReference type="Gene3D" id="2.60.40.10">
    <property type="entry name" value="Immunoglobulins"/>
    <property type="match status" value="1"/>
</dbReference>
<dbReference type="SUPFAM" id="SSF51445">
    <property type="entry name" value="(Trans)glycosidases"/>
    <property type="match status" value="1"/>
</dbReference>
<dbReference type="SUPFAM" id="SSF51011">
    <property type="entry name" value="Glycosyl hydrolase domain"/>
    <property type="match status" value="1"/>
</dbReference>
<reference evidence="9 10" key="1">
    <citation type="submission" date="2022-10" db="EMBL/GenBank/DDBJ databases">
        <title>Comparative genomics and taxonomic characterization of three novel marine species of genus Reichenbachiella exhibiting antioxidant and polysaccharide degradation activities.</title>
        <authorList>
            <person name="Muhammad N."/>
            <person name="Lee Y.-J."/>
            <person name="Ko J."/>
            <person name="Kim S.-G."/>
        </authorList>
    </citation>
    <scope>NUCLEOTIDE SEQUENCE [LARGE SCALE GENOMIC DNA]</scope>
    <source>
        <strain evidence="9 10">ABR2-5</strain>
    </source>
</reference>
<proteinExistence type="inferred from homology"/>
<dbReference type="PANTHER" id="PTHR43651">
    <property type="entry name" value="1,4-ALPHA-GLUCAN-BRANCHING ENZYME"/>
    <property type="match status" value="1"/>
</dbReference>
<keyword evidence="7" id="KW-0119">Carbohydrate metabolism</keyword>
<dbReference type="EC" id="2.4.1.18" evidence="4"/>
<dbReference type="CDD" id="cd02854">
    <property type="entry name" value="E_set_GBE_euk_N"/>
    <property type="match status" value="1"/>
</dbReference>
<keyword evidence="6" id="KW-0808">Transferase</keyword>
<dbReference type="InterPro" id="IPR006047">
    <property type="entry name" value="GH13_cat_dom"/>
</dbReference>
<dbReference type="InterPro" id="IPR004193">
    <property type="entry name" value="Glyco_hydro_13_N"/>
</dbReference>
<evidence type="ECO:0000313" key="10">
    <source>
        <dbReference type="Proteomes" id="UP001300692"/>
    </source>
</evidence>
<keyword evidence="9" id="KW-0378">Hydrolase</keyword>
<comment type="function">
    <text evidence="2">Catalyzes the formation of the alpha-1,6-glucosidic linkages in glycogen by scission of a 1,4-alpha-linked oligosaccharide from growing alpha-1,4-glucan chains and the subsequent attachment of the oligosaccharide to the alpha-1,6 position.</text>
</comment>
<dbReference type="InterPro" id="IPR014756">
    <property type="entry name" value="Ig_E-set"/>
</dbReference>
<dbReference type="Pfam" id="PF02922">
    <property type="entry name" value="CBM_48"/>
    <property type="match status" value="1"/>
</dbReference>
<dbReference type="InterPro" id="IPR013780">
    <property type="entry name" value="Glyco_hydro_b"/>
</dbReference>
<dbReference type="Gene3D" id="3.20.20.80">
    <property type="entry name" value="Glycosidases"/>
    <property type="match status" value="1"/>
</dbReference>
<keyword evidence="10" id="KW-1185">Reference proteome</keyword>
<evidence type="ECO:0000256" key="7">
    <source>
        <dbReference type="ARBA" id="ARBA00023277"/>
    </source>
</evidence>
<comment type="caution">
    <text evidence="9">The sequence shown here is derived from an EMBL/GenBank/DDBJ whole genome shotgun (WGS) entry which is preliminary data.</text>
</comment>
<evidence type="ECO:0000256" key="4">
    <source>
        <dbReference type="ARBA" id="ARBA00012541"/>
    </source>
</evidence>
<dbReference type="InterPro" id="IPR013783">
    <property type="entry name" value="Ig-like_fold"/>
</dbReference>
<name>A0ABT3CV83_9BACT</name>
<organism evidence="9 10">
    <name type="scientific">Reichenbachiella ulvae</name>
    <dbReference type="NCBI Taxonomy" id="2980104"/>
    <lineage>
        <taxon>Bacteria</taxon>
        <taxon>Pseudomonadati</taxon>
        <taxon>Bacteroidota</taxon>
        <taxon>Cytophagia</taxon>
        <taxon>Cytophagales</taxon>
        <taxon>Reichenbachiellaceae</taxon>
        <taxon>Reichenbachiella</taxon>
    </lineage>
</organism>
<evidence type="ECO:0000256" key="6">
    <source>
        <dbReference type="ARBA" id="ARBA00022679"/>
    </source>
</evidence>
<evidence type="ECO:0000259" key="8">
    <source>
        <dbReference type="SMART" id="SM00642"/>
    </source>
</evidence>
<dbReference type="GO" id="GO:0016787">
    <property type="term" value="F:hydrolase activity"/>
    <property type="evidence" value="ECO:0007669"/>
    <property type="project" value="UniProtKB-KW"/>
</dbReference>
<evidence type="ECO:0000256" key="5">
    <source>
        <dbReference type="ARBA" id="ARBA00022676"/>
    </source>
</evidence>
<accession>A0ABT3CV83</accession>
<evidence type="ECO:0000313" key="9">
    <source>
        <dbReference type="EMBL" id="MCV9387606.1"/>
    </source>
</evidence>
<keyword evidence="5" id="KW-0328">Glycosyltransferase</keyword>
<comment type="catalytic activity">
    <reaction evidence="1">
        <text>Transfers a segment of a (1-&gt;4)-alpha-D-glucan chain to a primary hydroxy group in a similar glucan chain.</text>
        <dbReference type="EC" id="2.4.1.18"/>
    </reaction>
</comment>
<dbReference type="SUPFAM" id="SSF81296">
    <property type="entry name" value="E set domains"/>
    <property type="match status" value="1"/>
</dbReference>
<dbReference type="InterPro" id="IPR017853">
    <property type="entry name" value="GH"/>
</dbReference>
<feature type="domain" description="Glycosyl hydrolase family 13 catalytic" evidence="8">
    <location>
        <begin position="150"/>
        <end position="542"/>
    </location>
</feature>
<dbReference type="Gene3D" id="2.60.40.1180">
    <property type="entry name" value="Golgi alpha-mannosidase II"/>
    <property type="match status" value="1"/>
</dbReference>
<dbReference type="Pfam" id="PF02806">
    <property type="entry name" value="Alpha-amylase_C"/>
    <property type="match status" value="1"/>
</dbReference>
<dbReference type="CDD" id="cd11321">
    <property type="entry name" value="AmyAc_bac_euk_BE"/>
    <property type="match status" value="1"/>
</dbReference>
<gene>
    <name evidence="9" type="ORF">N7U62_13075</name>
</gene>
<evidence type="ECO:0000256" key="2">
    <source>
        <dbReference type="ARBA" id="ARBA00002953"/>
    </source>
</evidence>
<evidence type="ECO:0000256" key="3">
    <source>
        <dbReference type="ARBA" id="ARBA00009000"/>
    </source>
</evidence>
<dbReference type="RefSeq" id="WP_264138427.1">
    <property type="nucleotide sequence ID" value="NZ_JAOYOD010000001.1"/>
</dbReference>
<dbReference type="Proteomes" id="UP001300692">
    <property type="component" value="Unassembled WGS sequence"/>
</dbReference>
<dbReference type="SMART" id="SM00642">
    <property type="entry name" value="Aamy"/>
    <property type="match status" value="1"/>
</dbReference>
<dbReference type="Pfam" id="PF00128">
    <property type="entry name" value="Alpha-amylase"/>
    <property type="match status" value="1"/>
</dbReference>